<feature type="domain" description="Secretion system C-terminal sorting" evidence="3">
    <location>
        <begin position="163"/>
        <end position="227"/>
    </location>
</feature>
<feature type="signal peptide" evidence="2">
    <location>
        <begin position="1"/>
        <end position="20"/>
    </location>
</feature>
<sequence>MKKFYISIVLSVLVSSLSYGQNPNIFQEWILHSIEEEGQEPILFDPLEPFATFTPSENQEFSAETQCNYTDGKVNFLDDEEGEISFFEFGTTLNSCNDPELDDWDWKFTNMFQTAEIFEYREDVWENNQFVNALFITTEDNIVYSFRESTLHTTDLSKSLIRVYPNPTSDYLKIENAKINSEYQILSLDGKLVQAGKINANSQLNVSNLAKGIYVLKVNNQVFKFLKK</sequence>
<evidence type="ECO:0000256" key="1">
    <source>
        <dbReference type="ARBA" id="ARBA00022729"/>
    </source>
</evidence>
<dbReference type="Gene3D" id="2.40.128.270">
    <property type="match status" value="1"/>
</dbReference>
<evidence type="ECO:0000313" key="4">
    <source>
        <dbReference type="EMBL" id="MET3732857.1"/>
    </source>
</evidence>
<name>A0ABV2LZ95_9FLAO</name>
<dbReference type="InterPro" id="IPR038670">
    <property type="entry name" value="HslJ-like_sf"/>
</dbReference>
<protein>
    <submittedName>
        <fullName evidence="4">Heat shock protein HslJ</fullName>
    </submittedName>
</protein>
<reference evidence="4 5" key="1">
    <citation type="submission" date="2024-06" db="EMBL/GenBank/DDBJ databases">
        <title>Genomic Encyclopedia of Type Strains, Phase IV (KMG-IV): sequencing the most valuable type-strain genomes for metagenomic binning, comparative biology and taxonomic classification.</title>
        <authorList>
            <person name="Goeker M."/>
        </authorList>
    </citation>
    <scope>NUCLEOTIDE SEQUENCE [LARGE SCALE GENOMIC DNA]</scope>
    <source>
        <strain evidence="4 5">DSM 29388</strain>
    </source>
</reference>
<feature type="chain" id="PRO_5047497812" evidence="2">
    <location>
        <begin position="21"/>
        <end position="228"/>
    </location>
</feature>
<keyword evidence="4" id="KW-0346">Stress response</keyword>
<accession>A0ABV2LZ95</accession>
<organism evidence="4 5">
    <name type="scientific">Moheibacter stercoris</name>
    <dbReference type="NCBI Taxonomy" id="1628251"/>
    <lineage>
        <taxon>Bacteria</taxon>
        <taxon>Pseudomonadati</taxon>
        <taxon>Bacteroidota</taxon>
        <taxon>Flavobacteriia</taxon>
        <taxon>Flavobacteriales</taxon>
        <taxon>Weeksellaceae</taxon>
        <taxon>Moheibacter</taxon>
    </lineage>
</organism>
<dbReference type="NCBIfam" id="TIGR04183">
    <property type="entry name" value="Por_Secre_tail"/>
    <property type="match status" value="1"/>
</dbReference>
<dbReference type="InterPro" id="IPR026444">
    <property type="entry name" value="Secre_tail"/>
</dbReference>
<proteinExistence type="predicted"/>
<dbReference type="Proteomes" id="UP001549146">
    <property type="component" value="Unassembled WGS sequence"/>
</dbReference>
<dbReference type="Pfam" id="PF18962">
    <property type="entry name" value="Por_Secre_tail"/>
    <property type="match status" value="1"/>
</dbReference>
<comment type="caution">
    <text evidence="4">The sequence shown here is derived from an EMBL/GenBank/DDBJ whole genome shotgun (WGS) entry which is preliminary data.</text>
</comment>
<dbReference type="RefSeq" id="WP_354510476.1">
    <property type="nucleotide sequence ID" value="NZ_JBEPMO010000021.1"/>
</dbReference>
<dbReference type="EMBL" id="JBEPMO010000021">
    <property type="protein sequence ID" value="MET3732857.1"/>
    <property type="molecule type" value="Genomic_DNA"/>
</dbReference>
<keyword evidence="1 2" id="KW-0732">Signal</keyword>
<evidence type="ECO:0000259" key="3">
    <source>
        <dbReference type="Pfam" id="PF18962"/>
    </source>
</evidence>
<gene>
    <name evidence="4" type="ORF">ABID46_002448</name>
</gene>
<evidence type="ECO:0000256" key="2">
    <source>
        <dbReference type="SAM" id="SignalP"/>
    </source>
</evidence>
<evidence type="ECO:0000313" key="5">
    <source>
        <dbReference type="Proteomes" id="UP001549146"/>
    </source>
</evidence>
<keyword evidence="5" id="KW-1185">Reference proteome</keyword>